<reference evidence="1" key="1">
    <citation type="journal article" date="2019" name="MBio">
        <title>Virus Genomes from Deep Sea Sediments Expand the Ocean Megavirome and Support Independent Origins of Viral Gigantism.</title>
        <authorList>
            <person name="Backstrom D."/>
            <person name="Yutin N."/>
            <person name="Jorgensen S.L."/>
            <person name="Dharamshi J."/>
            <person name="Homa F."/>
            <person name="Zaremba-Niedwiedzka K."/>
            <person name="Spang A."/>
            <person name="Wolf Y.I."/>
            <person name="Koonin E.V."/>
            <person name="Ettema T.J."/>
        </authorList>
    </citation>
    <scope>NUCLEOTIDE SEQUENCE</scope>
</reference>
<protein>
    <submittedName>
        <fullName evidence="1">Uncharacterized protein</fullName>
    </submittedName>
</protein>
<name>A0A481ZBY3_9VIRU</name>
<gene>
    <name evidence="1" type="ORF">LCPAC403_04210</name>
</gene>
<sequence length="224" mass="26413">MKSVLKLDDDDQISIIRGFNKFKNRMNKITFELYFLITSFLSFDELRLIYMVYNDEIKCLRASFEKRTDSIPWILNIIVKIPLMINENYLYKSCDVAFTSLNIGDYDLFMENESLIDITSEQLHSVKRIKERIGKEIITRNAKDCFKTIVIKGVGGKIALLSFYPRQLEIPLKIKVENGKHKASIRGDKVKIRNISFYDSHMIDMTFFSEYRMKPQKPQMTYLD</sequence>
<dbReference type="EMBL" id="MK500593">
    <property type="protein sequence ID" value="QBK93287.1"/>
    <property type="molecule type" value="Genomic_DNA"/>
</dbReference>
<organism evidence="1">
    <name type="scientific">Pithovirus LCPAC403</name>
    <dbReference type="NCBI Taxonomy" id="2506596"/>
    <lineage>
        <taxon>Viruses</taxon>
        <taxon>Pithoviruses</taxon>
    </lineage>
</organism>
<proteinExistence type="predicted"/>
<accession>A0A481ZBY3</accession>
<evidence type="ECO:0000313" key="1">
    <source>
        <dbReference type="EMBL" id="QBK93287.1"/>
    </source>
</evidence>